<feature type="compositionally biased region" description="Low complexity" evidence="1">
    <location>
        <begin position="146"/>
        <end position="156"/>
    </location>
</feature>
<evidence type="ECO:0000256" key="2">
    <source>
        <dbReference type="SAM" id="Phobius"/>
    </source>
</evidence>
<feature type="region of interest" description="Disordered" evidence="1">
    <location>
        <begin position="38"/>
        <end position="57"/>
    </location>
</feature>
<organism evidence="3 4">
    <name type="scientific">Dysgonomonas mossii DSM 22836</name>
    <dbReference type="NCBI Taxonomy" id="742767"/>
    <lineage>
        <taxon>Bacteria</taxon>
        <taxon>Pseudomonadati</taxon>
        <taxon>Bacteroidota</taxon>
        <taxon>Bacteroidia</taxon>
        <taxon>Bacteroidales</taxon>
        <taxon>Dysgonomonadaceae</taxon>
        <taxon>Dysgonomonas</taxon>
    </lineage>
</organism>
<sequence length="421" mass="46091">MIEDKDKIKDLFSSKLKDFEPEVPASLWGGLDQLLSQQAAPADPSSASSSSSSSGSSVATASKVSLIKTALITVGVAAAVVTGVLLIPKGSNLVVPEEPKVATIEEAIQDTIKLDDTTIVISPRPAIRPIIARAELQQEKKAVVDVQVSTSSQQPQKESGKPEKKEDVAKEKSLRSSGDHKEVRLLPKKNSGSGLSVGLSTNSALFGQNINQNGGRLLFSYPTRGKFFNDALAKENKEFKLQHNLPISFGLKVSKSITPNLSLETGIVYTYLSSKITSNSAFNIRENQYFHYLGVPLTLNYKFYELGKAKFYLSAGGMVQKDIKGQYESKIAYTESTLIVMGLPRDLYYSEPYYIKESIKQANPQFSANVGIGGAYPIYKKLYLYGTIGGAYYFDAGNKYSTIYSDRKIQLDFNLGVKFDF</sequence>
<dbReference type="EMBL" id="ADLW01000001">
    <property type="protein sequence ID" value="EGK06148.1"/>
    <property type="molecule type" value="Genomic_DNA"/>
</dbReference>
<dbReference type="HOGENOM" id="CLU_651713_0_0_10"/>
<dbReference type="RefSeq" id="WP_006841396.1">
    <property type="nucleotide sequence ID" value="NZ_AQWJ01000001.1"/>
</dbReference>
<feature type="region of interest" description="Disordered" evidence="1">
    <location>
        <begin position="146"/>
        <end position="189"/>
    </location>
</feature>
<evidence type="ECO:0000313" key="4">
    <source>
        <dbReference type="Proteomes" id="UP000006420"/>
    </source>
</evidence>
<dbReference type="AlphaFoldDB" id="F8WWX6"/>
<feature type="compositionally biased region" description="Basic and acidic residues" evidence="1">
    <location>
        <begin position="158"/>
        <end position="185"/>
    </location>
</feature>
<dbReference type="GeneID" id="78080717"/>
<accession>F8WWX6</accession>
<gene>
    <name evidence="3" type="ORF">HMPREF9456_00022</name>
</gene>
<reference evidence="3 4" key="1">
    <citation type="submission" date="2011-04" db="EMBL/GenBank/DDBJ databases">
        <title>The Genome Sequence of Dysgonomonas mossii DSM 22836.</title>
        <authorList>
            <consortium name="The Broad Institute Genome Sequencing Platform"/>
            <person name="Earl A."/>
            <person name="Ward D."/>
            <person name="Feldgarden M."/>
            <person name="Gevers D."/>
            <person name="Pudlo N."/>
            <person name="Martens E."/>
            <person name="Allen-Vercoe E."/>
            <person name="Young S.K."/>
            <person name="Zeng Q."/>
            <person name="Gargeya S."/>
            <person name="Fitzgerald M."/>
            <person name="Haas B."/>
            <person name="Abouelleil A."/>
            <person name="Alvarado L."/>
            <person name="Arachchi H.M."/>
            <person name="Berlin A."/>
            <person name="Brown A."/>
            <person name="Chapman S.B."/>
            <person name="Chen Z."/>
            <person name="Dunbar C."/>
            <person name="Freedman E."/>
            <person name="Gearin G."/>
            <person name="Gellesch M."/>
            <person name="Goldberg J."/>
            <person name="Griggs A."/>
            <person name="Gujja S."/>
            <person name="Heiman D."/>
            <person name="Howarth C."/>
            <person name="Larson L."/>
            <person name="Lui A."/>
            <person name="MacDonald P.J.P."/>
            <person name="Mehta T."/>
            <person name="Montmayeur A."/>
            <person name="Murphy C."/>
            <person name="Neiman D."/>
            <person name="Pearson M."/>
            <person name="Priest M."/>
            <person name="Roberts A."/>
            <person name="Saif S."/>
            <person name="Shea T."/>
            <person name="Shenoy N."/>
            <person name="Sisk P."/>
            <person name="Stolte C."/>
            <person name="Sykes S."/>
            <person name="Yandava C."/>
            <person name="Wortman J."/>
            <person name="Nusbaum C."/>
            <person name="Birren B."/>
        </authorList>
    </citation>
    <scope>NUCLEOTIDE SEQUENCE [LARGE SCALE GENOMIC DNA]</scope>
    <source>
        <strain evidence="3 4">DSM 22836</strain>
    </source>
</reference>
<proteinExistence type="predicted"/>
<evidence type="ECO:0000313" key="3">
    <source>
        <dbReference type="EMBL" id="EGK06148.1"/>
    </source>
</evidence>
<comment type="caution">
    <text evidence="3">The sequence shown here is derived from an EMBL/GenBank/DDBJ whole genome shotgun (WGS) entry which is preliminary data.</text>
</comment>
<dbReference type="eggNOG" id="COG3147">
    <property type="taxonomic scope" value="Bacteria"/>
</dbReference>
<dbReference type="Gene3D" id="2.40.160.20">
    <property type="match status" value="1"/>
</dbReference>
<dbReference type="STRING" id="742767.HMPREF9456_00022"/>
<keyword evidence="4" id="KW-1185">Reference proteome</keyword>
<protein>
    <recommendedName>
        <fullName evidence="5">Outer membrane protein beta-barrel domain-containing protein</fullName>
    </recommendedName>
</protein>
<keyword evidence="2" id="KW-0812">Transmembrane</keyword>
<evidence type="ECO:0008006" key="5">
    <source>
        <dbReference type="Google" id="ProtNLM"/>
    </source>
</evidence>
<evidence type="ECO:0000256" key="1">
    <source>
        <dbReference type="SAM" id="MobiDB-lite"/>
    </source>
</evidence>
<feature type="transmembrane region" description="Helical" evidence="2">
    <location>
        <begin position="66"/>
        <end position="87"/>
    </location>
</feature>
<dbReference type="OrthoDB" id="1150526at2"/>
<name>F8WWX6_9BACT</name>
<dbReference type="Proteomes" id="UP000006420">
    <property type="component" value="Unassembled WGS sequence"/>
</dbReference>
<keyword evidence="2" id="KW-1133">Transmembrane helix</keyword>
<keyword evidence="2" id="KW-0472">Membrane</keyword>